<dbReference type="FunFam" id="3.60.20.30:FF:000001">
    <property type="entry name" value="Isoaspartyl peptidase/L-asparaginase"/>
    <property type="match status" value="1"/>
</dbReference>
<comment type="subunit">
    <text evidence="2">Heterotetramer of two alpha and two beta chains arranged as a dimer of alpha/beta heterodimers.</text>
</comment>
<reference evidence="10 11" key="1">
    <citation type="journal article" date="2023" name="Commun. Biol.">
        <title>Reorganization of the ancestral sex-determining regions during the evolution of trioecy in Pleodorina starrii.</title>
        <authorList>
            <person name="Takahashi K."/>
            <person name="Suzuki S."/>
            <person name="Kawai-Toyooka H."/>
            <person name="Yamamoto K."/>
            <person name="Hamaji T."/>
            <person name="Ootsuki R."/>
            <person name="Yamaguchi H."/>
            <person name="Kawachi M."/>
            <person name="Higashiyama T."/>
            <person name="Nozaki H."/>
        </authorList>
    </citation>
    <scope>NUCLEOTIDE SEQUENCE [LARGE SCALE GENOMIC DNA]</scope>
    <source>
        <strain evidence="10 11">NIES-4479</strain>
    </source>
</reference>
<gene>
    <name evidence="10" type="primary">PLESTB003868</name>
    <name evidence="10" type="ORF">PLESTB_001932300</name>
</gene>
<feature type="active site" description="Nucleophile" evidence="7">
    <location>
        <position position="361"/>
    </location>
</feature>
<keyword evidence="11" id="KW-1185">Reference proteome</keyword>
<name>A0A9W6C1V6_9CHLO</name>
<keyword evidence="4" id="KW-0645">Protease</keyword>
<dbReference type="Gene3D" id="3.30.1360.130">
    <property type="entry name" value="Dipeptide transport protein"/>
    <property type="match status" value="1"/>
</dbReference>
<organism evidence="10 11">
    <name type="scientific">Pleodorina starrii</name>
    <dbReference type="NCBI Taxonomy" id="330485"/>
    <lineage>
        <taxon>Eukaryota</taxon>
        <taxon>Viridiplantae</taxon>
        <taxon>Chlorophyta</taxon>
        <taxon>core chlorophytes</taxon>
        <taxon>Chlorophyceae</taxon>
        <taxon>CS clade</taxon>
        <taxon>Chlamydomonadales</taxon>
        <taxon>Volvocaceae</taxon>
        <taxon>Pleodorina</taxon>
    </lineage>
</organism>
<keyword evidence="5" id="KW-0378">Hydrolase</keyword>
<dbReference type="SUPFAM" id="SSF63992">
    <property type="entry name" value="Dipeptide transport protein"/>
    <property type="match status" value="1"/>
</dbReference>
<proteinExistence type="predicted"/>
<dbReference type="Gene3D" id="3.60.20.30">
    <property type="entry name" value="(Glycosyl)asparaginase"/>
    <property type="match status" value="1"/>
</dbReference>
<evidence type="ECO:0000256" key="7">
    <source>
        <dbReference type="PIRSR" id="PIRSR600246-1"/>
    </source>
</evidence>
<feature type="binding site" evidence="8">
    <location>
        <begin position="389"/>
        <end position="392"/>
    </location>
    <ligand>
        <name>substrate</name>
    </ligand>
</feature>
<dbReference type="Pfam" id="PF01112">
    <property type="entry name" value="Asparaginase_2"/>
    <property type="match status" value="1"/>
</dbReference>
<feature type="site" description="Cleavage; by autolysis" evidence="9">
    <location>
        <begin position="360"/>
        <end position="361"/>
    </location>
</feature>
<evidence type="ECO:0000256" key="4">
    <source>
        <dbReference type="ARBA" id="ARBA00022670"/>
    </source>
</evidence>
<evidence type="ECO:0000256" key="8">
    <source>
        <dbReference type="PIRSR" id="PIRSR600246-2"/>
    </source>
</evidence>
<evidence type="ECO:0000313" key="11">
    <source>
        <dbReference type="Proteomes" id="UP001165080"/>
    </source>
</evidence>
<dbReference type="EC" id="3.4.19.5" evidence="3"/>
<dbReference type="GO" id="GO:0004067">
    <property type="term" value="F:asparaginase activity"/>
    <property type="evidence" value="ECO:0007669"/>
    <property type="project" value="UniProtKB-ARBA"/>
</dbReference>
<evidence type="ECO:0000313" key="10">
    <source>
        <dbReference type="EMBL" id="GLC62726.1"/>
    </source>
</evidence>
<dbReference type="PANTHER" id="PTHR10188">
    <property type="entry name" value="L-ASPARAGINASE"/>
    <property type="match status" value="1"/>
</dbReference>
<dbReference type="Gene3D" id="3.40.50.10780">
    <property type="entry name" value="Dipeptide transport protein"/>
    <property type="match status" value="1"/>
</dbReference>
<dbReference type="GO" id="GO:0008798">
    <property type="term" value="F:beta-aspartyl-peptidase activity"/>
    <property type="evidence" value="ECO:0007669"/>
    <property type="project" value="UniProtKB-EC"/>
</dbReference>
<feature type="binding site" evidence="8">
    <location>
        <begin position="412"/>
        <end position="415"/>
    </location>
    <ligand>
        <name>substrate</name>
    </ligand>
</feature>
<protein>
    <recommendedName>
        <fullName evidence="3">beta-aspartyl-peptidase</fullName>
        <ecNumber evidence="3">3.4.19.5</ecNumber>
    </recommendedName>
</protein>
<dbReference type="GO" id="GO:0006508">
    <property type="term" value="P:proteolysis"/>
    <property type="evidence" value="ECO:0007669"/>
    <property type="project" value="UniProtKB-KW"/>
</dbReference>
<dbReference type="AlphaFoldDB" id="A0A9W6C1V6"/>
<evidence type="ECO:0000256" key="5">
    <source>
        <dbReference type="ARBA" id="ARBA00022801"/>
    </source>
</evidence>
<sequence length="504" mass="52735">MTHEVNAVIEGLLEGGATEILVNDSHGPMTNLLPDLLHPAADVILGKPKRMNMACGLAGGFDLFCMIGHHSRAGGGGVLSHTTNGFAFHEVRVNGVPCGEPAIYGAYAAELGVPVGLISGDDRTEAENRPLFPDAQFAVVKHAMGERAARQVSVTRARQLLREKAQKAAHNSAILAPVPPKGPFRAEFTVSRAVLADQFAVLPPAIRVDPMTVAFDCATMDEAGLTLLRQGAPALDAVTASVMALEDDPLFNAGRGAVFTSDGTHEMDAAVMEGTTRACGAIAGICGPRHPVLAARAVMEQSGHVLLAGEGAARFCASVGLEMMPPDWFGTPARREALEAELERRRRNLPDDGDPARKHGTVGAVACDVHGHLAAATSTGGMTAKRPGRVGDSPVIGAGTWADDETLAMSATGHGEFFIRWAAGHEIDARMRWAGQGLARAAGDVVTELGARGGSGGLVAVDRHGNVALPFNSPGMYRAWCDKSGEIRTAIFRADVHGSDTLLE</sequence>
<dbReference type="CDD" id="cd08663">
    <property type="entry name" value="DAP_dppA_1"/>
    <property type="match status" value="1"/>
</dbReference>
<accession>A0A9W6C1V6</accession>
<dbReference type="SUPFAM" id="SSF56235">
    <property type="entry name" value="N-terminal nucleophile aminohydrolases (Ntn hydrolases)"/>
    <property type="match status" value="1"/>
</dbReference>
<keyword evidence="6" id="KW-0068">Autocatalytic cleavage</keyword>
<evidence type="ECO:0000256" key="9">
    <source>
        <dbReference type="PIRSR" id="PIRSR600246-3"/>
    </source>
</evidence>
<evidence type="ECO:0000256" key="1">
    <source>
        <dbReference type="ARBA" id="ARBA00000306"/>
    </source>
</evidence>
<dbReference type="InterPro" id="IPR029055">
    <property type="entry name" value="Ntn_hydrolases_N"/>
</dbReference>
<evidence type="ECO:0000256" key="3">
    <source>
        <dbReference type="ARBA" id="ARBA00012879"/>
    </source>
</evidence>
<evidence type="ECO:0000256" key="2">
    <source>
        <dbReference type="ARBA" id="ARBA00011601"/>
    </source>
</evidence>
<dbReference type="InterPro" id="IPR000246">
    <property type="entry name" value="Peptidase_T2"/>
</dbReference>
<dbReference type="InterPro" id="IPR027476">
    <property type="entry name" value="DppA_N"/>
</dbReference>
<dbReference type="Proteomes" id="UP001165080">
    <property type="component" value="Unassembled WGS sequence"/>
</dbReference>
<dbReference type="CDD" id="cd04701">
    <property type="entry name" value="Asparaginase_2"/>
    <property type="match status" value="1"/>
</dbReference>
<dbReference type="InterPro" id="IPR036177">
    <property type="entry name" value="Peptidase_M55_sf"/>
</dbReference>
<dbReference type="PANTHER" id="PTHR10188:SF6">
    <property type="entry name" value="N(4)-(BETA-N-ACETYLGLUCOSAMINYL)-L-ASPARAGINASE"/>
    <property type="match status" value="1"/>
</dbReference>
<comment type="catalytic activity">
    <reaction evidence="1">
        <text>Cleavage of a beta-linked Asp residue from the N-terminus of a polypeptide.</text>
        <dbReference type="EC" id="3.4.19.5"/>
    </reaction>
</comment>
<dbReference type="EMBL" id="BRXU01000069">
    <property type="protein sequence ID" value="GLC62726.1"/>
    <property type="molecule type" value="Genomic_DNA"/>
</dbReference>
<comment type="caution">
    <text evidence="10">The sequence shown here is derived from an EMBL/GenBank/DDBJ whole genome shotgun (WGS) entry which is preliminary data.</text>
</comment>
<evidence type="ECO:0000256" key="6">
    <source>
        <dbReference type="ARBA" id="ARBA00022813"/>
    </source>
</evidence>